<sequence length="199" mass="22046">MASNKGRLLASIMNLSAPKLGLPNTRPEPASLSASNSLARLFCSSTQHPQQQPPPQDQQIESNKLEGEESETKEQVQNGEVENEDDGDELDLNKETGEVGGPRGPEPTRFWIVGCKFWITIIIFLYLSNRDLANNVLVIAFVDPKFGQERMYEEEGIKPNTDGAHKKALKLDPRCGWKLDYWFAKAVGNGGDQSCLSGR</sequence>
<name>A0ACC0PHI2_RHOML</name>
<reference evidence="1" key="1">
    <citation type="submission" date="2022-02" db="EMBL/GenBank/DDBJ databases">
        <title>Plant Genome Project.</title>
        <authorList>
            <person name="Zhang R.-G."/>
        </authorList>
    </citation>
    <scope>NUCLEOTIDE SEQUENCE</scope>
    <source>
        <strain evidence="1">AT1</strain>
    </source>
</reference>
<comment type="caution">
    <text evidence="1">The sequence shown here is derived from an EMBL/GenBank/DDBJ whole genome shotgun (WGS) entry which is preliminary data.</text>
</comment>
<accession>A0ACC0PHI2</accession>
<proteinExistence type="predicted"/>
<protein>
    <submittedName>
        <fullName evidence="1">Uncharacterized protein</fullName>
    </submittedName>
</protein>
<dbReference type="EMBL" id="CM046390">
    <property type="protein sequence ID" value="KAI8565031.1"/>
    <property type="molecule type" value="Genomic_DNA"/>
</dbReference>
<dbReference type="Proteomes" id="UP001062846">
    <property type="component" value="Chromosome 3"/>
</dbReference>
<gene>
    <name evidence="1" type="ORF">RHMOL_Rhmol03G0229400</name>
</gene>
<evidence type="ECO:0000313" key="2">
    <source>
        <dbReference type="Proteomes" id="UP001062846"/>
    </source>
</evidence>
<evidence type="ECO:0000313" key="1">
    <source>
        <dbReference type="EMBL" id="KAI8565031.1"/>
    </source>
</evidence>
<keyword evidence="2" id="KW-1185">Reference proteome</keyword>
<organism evidence="1 2">
    <name type="scientific">Rhododendron molle</name>
    <name type="common">Chinese azalea</name>
    <name type="synonym">Azalea mollis</name>
    <dbReference type="NCBI Taxonomy" id="49168"/>
    <lineage>
        <taxon>Eukaryota</taxon>
        <taxon>Viridiplantae</taxon>
        <taxon>Streptophyta</taxon>
        <taxon>Embryophyta</taxon>
        <taxon>Tracheophyta</taxon>
        <taxon>Spermatophyta</taxon>
        <taxon>Magnoliopsida</taxon>
        <taxon>eudicotyledons</taxon>
        <taxon>Gunneridae</taxon>
        <taxon>Pentapetalae</taxon>
        <taxon>asterids</taxon>
        <taxon>Ericales</taxon>
        <taxon>Ericaceae</taxon>
        <taxon>Ericoideae</taxon>
        <taxon>Rhodoreae</taxon>
        <taxon>Rhododendron</taxon>
    </lineage>
</organism>